<dbReference type="PANTHER" id="PTHR35812">
    <property type="entry name" value="LIPOPROTEIN"/>
    <property type="match status" value="1"/>
</dbReference>
<gene>
    <name evidence="2" type="ORF">MBAV_004699</name>
</gene>
<dbReference type="EMBL" id="LACI01002038">
    <property type="protein sequence ID" value="KJU83107.1"/>
    <property type="molecule type" value="Genomic_DNA"/>
</dbReference>
<feature type="non-terminal residue" evidence="2">
    <location>
        <position position="1"/>
    </location>
</feature>
<sequence>ATKTWQQALDYVTSMNTGAGTYGHTDWRLPNINELESLVNAEQANPATWLISQGFTNVQSFLYWSSTSYAYNTSFAWIVYMFDGYVYANDKSDGYYVWPVRSGQ</sequence>
<keyword evidence="3" id="KW-1185">Reference proteome</keyword>
<dbReference type="Pfam" id="PF07603">
    <property type="entry name" value="Lcl_C"/>
    <property type="match status" value="1"/>
</dbReference>
<evidence type="ECO:0000259" key="1">
    <source>
        <dbReference type="Pfam" id="PF07603"/>
    </source>
</evidence>
<dbReference type="AlphaFoldDB" id="A0A0F3GMR4"/>
<feature type="domain" description="Lcl C-terminal" evidence="1">
    <location>
        <begin position="2"/>
        <end position="101"/>
    </location>
</feature>
<dbReference type="InterPro" id="IPR011460">
    <property type="entry name" value="Lcl_C"/>
</dbReference>
<evidence type="ECO:0000313" key="3">
    <source>
        <dbReference type="Proteomes" id="UP000033423"/>
    </source>
</evidence>
<organism evidence="2 3">
    <name type="scientific">Candidatus Magnetobacterium bavaricum</name>
    <dbReference type="NCBI Taxonomy" id="29290"/>
    <lineage>
        <taxon>Bacteria</taxon>
        <taxon>Pseudomonadati</taxon>
        <taxon>Nitrospirota</taxon>
        <taxon>Thermodesulfovibrionia</taxon>
        <taxon>Thermodesulfovibrionales</taxon>
        <taxon>Candidatus Magnetobacteriaceae</taxon>
        <taxon>Candidatus Magnetobacterium</taxon>
    </lineage>
</organism>
<reference evidence="2 3" key="1">
    <citation type="submission" date="2015-02" db="EMBL/GenBank/DDBJ databases">
        <title>Single-cell genomics of uncultivated deep-branching MTB reveals a conserved set of magnetosome genes.</title>
        <authorList>
            <person name="Kolinko S."/>
            <person name="Richter M."/>
            <person name="Glockner F.O."/>
            <person name="Brachmann A."/>
            <person name="Schuler D."/>
        </authorList>
    </citation>
    <scope>NUCLEOTIDE SEQUENCE [LARGE SCALE GENOMIC DNA]</scope>
    <source>
        <strain evidence="2">TM-1</strain>
    </source>
</reference>
<comment type="caution">
    <text evidence="2">The sequence shown here is derived from an EMBL/GenBank/DDBJ whole genome shotgun (WGS) entry which is preliminary data.</text>
</comment>
<dbReference type="PANTHER" id="PTHR35812:SF1">
    <property type="entry name" value="LIPOPROTEIN"/>
    <property type="match status" value="1"/>
</dbReference>
<accession>A0A0F3GMR4</accession>
<evidence type="ECO:0000313" key="2">
    <source>
        <dbReference type="EMBL" id="KJU83107.1"/>
    </source>
</evidence>
<dbReference type="Proteomes" id="UP000033423">
    <property type="component" value="Unassembled WGS sequence"/>
</dbReference>
<protein>
    <submittedName>
        <fullName evidence="2">Protein containing DUF1566</fullName>
    </submittedName>
</protein>
<dbReference type="PATRIC" id="fig|29290.4.peg.6233"/>
<proteinExistence type="predicted"/>
<name>A0A0F3GMR4_9BACT</name>